<evidence type="ECO:0000259" key="1">
    <source>
        <dbReference type="Pfam" id="PF07287"/>
    </source>
</evidence>
<evidence type="ECO:0000259" key="2">
    <source>
        <dbReference type="Pfam" id="PF23544"/>
    </source>
</evidence>
<dbReference type="InterPro" id="IPR010839">
    <property type="entry name" value="AtuA_N"/>
</dbReference>
<dbReference type="Pfam" id="PF23544">
    <property type="entry name" value="AtuA_ferredoxin"/>
    <property type="match status" value="1"/>
</dbReference>
<name>A0A0B3YIC4_9ALTE</name>
<reference evidence="3 4" key="1">
    <citation type="submission" date="2014-12" db="EMBL/GenBank/DDBJ databases">
        <title>Genome sequencing of Alteromonas marina AD001.</title>
        <authorList>
            <person name="Adrian T.G.S."/>
            <person name="Chan K.G."/>
        </authorList>
    </citation>
    <scope>NUCLEOTIDE SEQUENCE [LARGE SCALE GENOMIC DNA]</scope>
    <source>
        <strain evidence="3 4">AD001</strain>
    </source>
</reference>
<dbReference type="AlphaFoldDB" id="A0A0B3YIC4"/>
<feature type="domain" description="AtuA-like ferredoxin-fold" evidence="2">
    <location>
        <begin position="498"/>
        <end position="595"/>
    </location>
</feature>
<dbReference type="EMBL" id="JWLW01000012">
    <property type="protein sequence ID" value="KHT54317.1"/>
    <property type="molecule type" value="Genomic_DNA"/>
</dbReference>
<keyword evidence="4" id="KW-1185">Reference proteome</keyword>
<protein>
    <submittedName>
        <fullName evidence="3">Terpene utilization protein AtuA</fullName>
    </submittedName>
</protein>
<dbReference type="PANTHER" id="PTHR47708:SF2">
    <property type="entry name" value="SI:CH73-132F6.5"/>
    <property type="match status" value="1"/>
</dbReference>
<dbReference type="Pfam" id="PF07287">
    <property type="entry name" value="AtuA"/>
    <property type="match status" value="1"/>
</dbReference>
<sequence>MRSSMNKNKVRIGGASAFYGDSQLSARQLVEKGDIDYLVFDYLAEVTMAILSQAKAKNEKLGYAVDFVTVAMRDVLQDCAQKGIKVIANAGGVNVPACIESLNALCAQLNLNLNIVGVYGDNLLNDMRNEIVAETNTHDLDNGNELPNTLASMNAYLGAQPIADALAAGADIVITGRVVDSALVLGPLMHEFSWSYDDYNALAQGSLAGHLLECGAQCTGGNFTDWEQVPDFSNMSYPIAEVEPSGEFTIVIPPNTGGLVTNFTVAEQLLYEIGDPANYLLPDVCCDFTHVSLEQTHSNAVRVCGAKGKAPGNDYKVCATYIDGYKLTGAFFIAGFNAKQKALTNIHALVARTGRALKERGMPPFKDTCIEILGSEATFGPHANAEHTREVIAKFTLHHSDTKALYFCASEMAYLATSAAPGMAGFGAGRPKPQPLIRVHSFLINKNKVSVSIQKNDVIVAHTTYQTDAAPIQSQKEACRSEPTQEVQLENEHSVSLPLVELVCARSGDKGNNLNIGVIARHPKLFPFLNRALTADMVKQFFAYSVKGSVSRYALPGINSFNFLLTDALGGGGTASLRTDSQGKSAAQTLLTMPINVPVSLIPFTKHKGE</sequence>
<organism evidence="3 4">
    <name type="scientific">Alteromonas marina</name>
    <dbReference type="NCBI Taxonomy" id="203795"/>
    <lineage>
        <taxon>Bacteria</taxon>
        <taxon>Pseudomonadati</taxon>
        <taxon>Pseudomonadota</taxon>
        <taxon>Gammaproteobacteria</taxon>
        <taxon>Alteromonadales</taxon>
        <taxon>Alteromonadaceae</taxon>
        <taxon>Alteromonas/Salinimonas group</taxon>
        <taxon>Alteromonas</taxon>
    </lineage>
</organism>
<evidence type="ECO:0000313" key="3">
    <source>
        <dbReference type="EMBL" id="KHT54317.1"/>
    </source>
</evidence>
<dbReference type="Proteomes" id="UP000031197">
    <property type="component" value="Unassembled WGS sequence"/>
</dbReference>
<gene>
    <name evidence="3" type="ORF">RJ41_07265</name>
</gene>
<comment type="caution">
    <text evidence="3">The sequence shown here is derived from an EMBL/GenBank/DDBJ whole genome shotgun (WGS) entry which is preliminary data.</text>
</comment>
<accession>A0A0B3YIC4</accession>
<feature type="domain" description="Acyclic terpene utilisation N-terminal" evidence="1">
    <location>
        <begin position="10"/>
        <end position="453"/>
    </location>
</feature>
<evidence type="ECO:0000313" key="4">
    <source>
        <dbReference type="Proteomes" id="UP000031197"/>
    </source>
</evidence>
<dbReference type="PANTHER" id="PTHR47708">
    <property type="match status" value="1"/>
</dbReference>
<dbReference type="InterPro" id="IPR056362">
    <property type="entry name" value="AtuA-like_ferredoxin_dom"/>
</dbReference>
<proteinExistence type="predicted"/>